<gene>
    <name evidence="2" type="ORF">AVDCRST_MAG09-2174</name>
</gene>
<accession>A0A6J4TFC3</accession>
<dbReference type="InterPro" id="IPR007024">
    <property type="entry name" value="BLUF_domain"/>
</dbReference>
<dbReference type="AlphaFoldDB" id="A0A6J4TFC3"/>
<dbReference type="GO" id="GO:0009882">
    <property type="term" value="F:blue light photoreceptor activity"/>
    <property type="evidence" value="ECO:0007669"/>
    <property type="project" value="InterPro"/>
</dbReference>
<sequence>MQQLVYISTSRSEVPSLTEVESILSASRRNNARDGLTGLLIVGGRRFLQVLEGPDSRLADAYARIKRDPRHFAVVELSRKPIAKPSFPDWHMGYEAGQGDLAELVYQLTSMIDEPSLQAQLRGFAQLHCKAA</sequence>
<feature type="domain" description="BLUF" evidence="1">
    <location>
        <begin position="1"/>
        <end position="93"/>
    </location>
</feature>
<name>A0A6J4TFC3_9SPHN</name>
<dbReference type="EMBL" id="CADCVZ010000059">
    <property type="protein sequence ID" value="CAA9521697.1"/>
    <property type="molecule type" value="Genomic_DNA"/>
</dbReference>
<dbReference type="InterPro" id="IPR036046">
    <property type="entry name" value="Acylphosphatase-like_dom_sf"/>
</dbReference>
<dbReference type="RefSeq" id="WP_294174395.1">
    <property type="nucleotide sequence ID" value="NZ_CADCVZ010000059.1"/>
</dbReference>
<protein>
    <submittedName>
        <fullName evidence="2">Sensors of blue-light using FAD</fullName>
    </submittedName>
</protein>
<dbReference type="Pfam" id="PF04940">
    <property type="entry name" value="BLUF"/>
    <property type="match status" value="1"/>
</dbReference>
<reference evidence="2" key="1">
    <citation type="submission" date="2020-02" db="EMBL/GenBank/DDBJ databases">
        <authorList>
            <person name="Meier V. D."/>
        </authorList>
    </citation>
    <scope>NUCLEOTIDE SEQUENCE</scope>
    <source>
        <strain evidence="2">AVDCRST_MAG09</strain>
    </source>
</reference>
<evidence type="ECO:0000259" key="1">
    <source>
        <dbReference type="PROSITE" id="PS50925"/>
    </source>
</evidence>
<dbReference type="SUPFAM" id="SSF54975">
    <property type="entry name" value="Acylphosphatase/BLUF domain-like"/>
    <property type="match status" value="1"/>
</dbReference>
<organism evidence="2">
    <name type="scientific">uncultured Sphingomonas sp</name>
    <dbReference type="NCBI Taxonomy" id="158754"/>
    <lineage>
        <taxon>Bacteria</taxon>
        <taxon>Pseudomonadati</taxon>
        <taxon>Pseudomonadota</taxon>
        <taxon>Alphaproteobacteria</taxon>
        <taxon>Sphingomonadales</taxon>
        <taxon>Sphingomonadaceae</taxon>
        <taxon>Sphingomonas</taxon>
        <taxon>environmental samples</taxon>
    </lineage>
</organism>
<dbReference type="Gene3D" id="3.30.70.100">
    <property type="match status" value="1"/>
</dbReference>
<evidence type="ECO:0000313" key="2">
    <source>
        <dbReference type="EMBL" id="CAA9521697.1"/>
    </source>
</evidence>
<dbReference type="PROSITE" id="PS50925">
    <property type="entry name" value="BLUF"/>
    <property type="match status" value="1"/>
</dbReference>
<proteinExistence type="predicted"/>
<dbReference type="GO" id="GO:0071949">
    <property type="term" value="F:FAD binding"/>
    <property type="evidence" value="ECO:0007669"/>
    <property type="project" value="InterPro"/>
</dbReference>
<dbReference type="SMART" id="SM01034">
    <property type="entry name" value="BLUF"/>
    <property type="match status" value="1"/>
</dbReference>